<feature type="compositionally biased region" description="Basic residues" evidence="1">
    <location>
        <begin position="81"/>
        <end position="91"/>
    </location>
</feature>
<accession>A0AAD3S7W7</accession>
<sequence length="98" mass="11018">MQPKERMTGSASVFHQLRLQQYGIKIMISNSQIDRTESAKPNIKHVFNVGSALALVLRESASTGAHTGKSGKSRTAEQHHRPTRHKRHRTLPHKDGTR</sequence>
<evidence type="ECO:0000313" key="2">
    <source>
        <dbReference type="EMBL" id="GMH06095.1"/>
    </source>
</evidence>
<dbReference type="AlphaFoldDB" id="A0AAD3S7W7"/>
<comment type="caution">
    <text evidence="2">The sequence shown here is derived from an EMBL/GenBank/DDBJ whole genome shotgun (WGS) entry which is preliminary data.</text>
</comment>
<feature type="region of interest" description="Disordered" evidence="1">
    <location>
        <begin position="60"/>
        <end position="98"/>
    </location>
</feature>
<proteinExistence type="predicted"/>
<protein>
    <submittedName>
        <fullName evidence="2">Uncharacterized protein</fullName>
    </submittedName>
</protein>
<keyword evidence="3" id="KW-1185">Reference proteome</keyword>
<name>A0AAD3S7W7_NEPGR</name>
<evidence type="ECO:0000313" key="3">
    <source>
        <dbReference type="Proteomes" id="UP001279734"/>
    </source>
</evidence>
<reference evidence="2" key="1">
    <citation type="submission" date="2023-05" db="EMBL/GenBank/DDBJ databases">
        <title>Nepenthes gracilis genome sequencing.</title>
        <authorList>
            <person name="Fukushima K."/>
        </authorList>
    </citation>
    <scope>NUCLEOTIDE SEQUENCE</scope>
    <source>
        <strain evidence="2">SING2019-196</strain>
    </source>
</reference>
<dbReference type="Proteomes" id="UP001279734">
    <property type="component" value="Unassembled WGS sequence"/>
</dbReference>
<evidence type="ECO:0000256" key="1">
    <source>
        <dbReference type="SAM" id="MobiDB-lite"/>
    </source>
</evidence>
<organism evidence="2 3">
    <name type="scientific">Nepenthes gracilis</name>
    <name type="common">Slender pitcher plant</name>
    <dbReference type="NCBI Taxonomy" id="150966"/>
    <lineage>
        <taxon>Eukaryota</taxon>
        <taxon>Viridiplantae</taxon>
        <taxon>Streptophyta</taxon>
        <taxon>Embryophyta</taxon>
        <taxon>Tracheophyta</taxon>
        <taxon>Spermatophyta</taxon>
        <taxon>Magnoliopsida</taxon>
        <taxon>eudicotyledons</taxon>
        <taxon>Gunneridae</taxon>
        <taxon>Pentapetalae</taxon>
        <taxon>Caryophyllales</taxon>
        <taxon>Nepenthaceae</taxon>
        <taxon>Nepenthes</taxon>
    </lineage>
</organism>
<gene>
    <name evidence="2" type="ORF">Nepgr_007935</name>
</gene>
<dbReference type="EMBL" id="BSYO01000006">
    <property type="protein sequence ID" value="GMH06095.1"/>
    <property type="molecule type" value="Genomic_DNA"/>
</dbReference>